<dbReference type="Gene3D" id="1.25.10.10">
    <property type="entry name" value="Leucine-rich Repeat Variant"/>
    <property type="match status" value="2"/>
</dbReference>
<keyword evidence="4" id="KW-1185">Reference proteome</keyword>
<dbReference type="InterPro" id="IPR011009">
    <property type="entry name" value="Kinase-like_dom_sf"/>
</dbReference>
<organism evidence="3 4">
    <name type="scientific">Tupaia chinensis</name>
    <name type="common">Chinese tree shrew</name>
    <name type="synonym">Tupaia belangeri chinensis</name>
    <dbReference type="NCBI Taxonomy" id="246437"/>
    <lineage>
        <taxon>Eukaryota</taxon>
        <taxon>Metazoa</taxon>
        <taxon>Chordata</taxon>
        <taxon>Craniata</taxon>
        <taxon>Vertebrata</taxon>
        <taxon>Euteleostomi</taxon>
        <taxon>Mammalia</taxon>
        <taxon>Eutheria</taxon>
        <taxon>Euarchontoglires</taxon>
        <taxon>Scandentia</taxon>
        <taxon>Tupaiidae</taxon>
        <taxon>Tupaia</taxon>
    </lineage>
</organism>
<keyword evidence="3" id="KW-0418">Kinase</keyword>
<dbReference type="STRING" id="246437.L9K630"/>
<proteinExistence type="predicted"/>
<reference evidence="4" key="1">
    <citation type="submission" date="2012-07" db="EMBL/GenBank/DDBJ databases">
        <title>Genome of the Chinese tree shrew, a rising model animal genetically related to primates.</title>
        <authorList>
            <person name="Zhang G."/>
            <person name="Fan Y."/>
            <person name="Yao Y."/>
            <person name="Huang Z."/>
        </authorList>
    </citation>
    <scope>NUCLEOTIDE SEQUENCE [LARGE SCALE GENOMIC DNA]</scope>
</reference>
<dbReference type="InterPro" id="IPR045906">
    <property type="entry name" value="ULK4"/>
</dbReference>
<evidence type="ECO:0000259" key="2">
    <source>
        <dbReference type="PROSITE" id="PS50011"/>
    </source>
</evidence>
<dbReference type="Gene3D" id="1.10.510.10">
    <property type="entry name" value="Transferase(Phosphotransferase) domain 1"/>
    <property type="match status" value="1"/>
</dbReference>
<dbReference type="InterPro" id="IPR011989">
    <property type="entry name" value="ARM-like"/>
</dbReference>
<accession>L9K630</accession>
<dbReference type="eggNOG" id="KOG0597">
    <property type="taxonomic scope" value="Eukaryota"/>
</dbReference>
<evidence type="ECO:0000313" key="3">
    <source>
        <dbReference type="EMBL" id="ELW58265.1"/>
    </source>
</evidence>
<dbReference type="InParanoid" id="L9K630"/>
<dbReference type="Proteomes" id="UP000011518">
    <property type="component" value="Unassembled WGS sequence"/>
</dbReference>
<name>L9K630_TUPCH</name>
<feature type="compositionally biased region" description="Polar residues" evidence="1">
    <location>
        <begin position="287"/>
        <end position="298"/>
    </location>
</feature>
<dbReference type="AlphaFoldDB" id="L9K630"/>
<dbReference type="EMBL" id="KB320905">
    <property type="protein sequence ID" value="ELW58265.1"/>
    <property type="molecule type" value="Genomic_DNA"/>
</dbReference>
<feature type="compositionally biased region" description="Polar residues" evidence="1">
    <location>
        <begin position="268"/>
        <end position="279"/>
    </location>
</feature>
<dbReference type="PANTHER" id="PTHR46240">
    <property type="entry name" value="SER/THR PROTEIN KINASE ULK4"/>
    <property type="match status" value="1"/>
</dbReference>
<dbReference type="CDD" id="cd14010">
    <property type="entry name" value="STKc_ULK4"/>
    <property type="match status" value="1"/>
</dbReference>
<dbReference type="Pfam" id="PF23606">
    <property type="entry name" value="HEAT_ULK4"/>
    <property type="match status" value="1"/>
</dbReference>
<dbReference type="PROSITE" id="PS50011">
    <property type="entry name" value="PROTEIN_KINASE_DOM"/>
    <property type="match status" value="1"/>
</dbReference>
<feature type="region of interest" description="Disordered" evidence="1">
    <location>
        <begin position="263"/>
        <end position="298"/>
    </location>
</feature>
<dbReference type="PANTHER" id="PTHR46240:SF1">
    <property type="entry name" value="SERINE_THREONINE-PROTEIN KINASE ULK4"/>
    <property type="match status" value="1"/>
</dbReference>
<dbReference type="Pfam" id="PF00069">
    <property type="entry name" value="Pkinase"/>
    <property type="match status" value="1"/>
</dbReference>
<evidence type="ECO:0000313" key="4">
    <source>
        <dbReference type="Proteomes" id="UP000011518"/>
    </source>
</evidence>
<sequence length="1053" mass="117097">MENFILYEEIGRGSRTVVYKGRRKGTINFVAILCTDKCKRPEITNWVRLTHEIKHKNIVTFHEWYETSNHLWLVVELCTGGSLETVIIQDENLPEDVVREFGIDLITGLHHLHKLGILFCDISPGKILLEGPGTLKFSNFCLAKVEGENLEEFFALVAAEEGGGDTGENILKKTVKSRVKGSPVYIAPEIVRGGDFSISSDLWSLGCLLYEMFSGKPPFFSESVSEVIGKILYEDPLPPIPKDSSLPKASSDFINLLDGLLQKDPQKSSRPTPRTSTAVGLSPGEDLTQNLPQKSSPLTKITGEHLSQQDLESQMRELIYTDSDLVITPIIDNPKEERVVNHMAAKIIENVCTTFSAQAQGFITGEIGPVLWYLFRHSTVDSLRITAISALCRITRHSPTAFQNVIEKVGLNSVITSLASAICRVQQYMLTLFTAMLSCGIHLQRLIQEKDFVSTIIRLLDSPSTSTRAKAFLVLLYVLIHNREMLLLCCQASAVLHICSGVLRICSGALCIRSAVLHIRSGALRICSRVLRIRSGALRIRSAVLRIHSAVLRNHSAVLRIQDGVRLPHVYFTSAAFSAGILVMYIERDSRKTTPGKERQSGNEYLSRCLDLLIRHIVQELPRILGDILNALANVSGRKHPSTVQVKQLKMCLPMTPVLLHLVTSQVFRPQVVTEEFLFSYGTILGHIKSVDSGETNIDGAIGSAASEEFIKITLSAFEAIIQYPVLLKDYRSTVVEYILPPLVSLVQSQNVEWRLFSLRLLSETTSLLVNQEVEVETNVDSDSNLLALIRDVLLPEYEHILTEPDPVPAYALKLLVAMTEHNPRFTRLVEESKLIPLIFEVILEHQENVVGNTMQSVIALLNNLVACKDSNMKLLYEQGLVSHICNLFTETATLCLDPHNKNNNEMAAALLFSLLDILHSMLTYTSSIVRLALQAQKSGSGGDTQAAEDLLLLSKPLTDLISLLIPLLPNEDPEIFEVSSKCLSILVQLYGGENPDSLSPENMDTFADLLATKQDPKEQKLLLRIIRRLVSPHKIWGCGGWLHGQVVVISWI</sequence>
<dbReference type="GO" id="GO:0005524">
    <property type="term" value="F:ATP binding"/>
    <property type="evidence" value="ECO:0007669"/>
    <property type="project" value="InterPro"/>
</dbReference>
<dbReference type="SUPFAM" id="SSF56112">
    <property type="entry name" value="Protein kinase-like (PK-like)"/>
    <property type="match status" value="1"/>
</dbReference>
<dbReference type="InterPro" id="IPR056981">
    <property type="entry name" value="HEAT_ULK4_RUNKEL"/>
</dbReference>
<dbReference type="InterPro" id="IPR000719">
    <property type="entry name" value="Prot_kinase_dom"/>
</dbReference>
<reference evidence="4" key="2">
    <citation type="journal article" date="2013" name="Nat. Commun.">
        <title>Genome of the Chinese tree shrew.</title>
        <authorList>
            <person name="Fan Y."/>
            <person name="Huang Z.Y."/>
            <person name="Cao C.C."/>
            <person name="Chen C.S."/>
            <person name="Chen Y.X."/>
            <person name="Fan D.D."/>
            <person name="He J."/>
            <person name="Hou H.L."/>
            <person name="Hu L."/>
            <person name="Hu X.T."/>
            <person name="Jiang X.T."/>
            <person name="Lai R."/>
            <person name="Lang Y.S."/>
            <person name="Liang B."/>
            <person name="Liao S.G."/>
            <person name="Mu D."/>
            <person name="Ma Y.Y."/>
            <person name="Niu Y.Y."/>
            <person name="Sun X.Q."/>
            <person name="Xia J.Q."/>
            <person name="Xiao J."/>
            <person name="Xiong Z.Q."/>
            <person name="Xu L."/>
            <person name="Yang L."/>
            <person name="Zhang Y."/>
            <person name="Zhao W."/>
            <person name="Zhao X.D."/>
            <person name="Zheng Y.T."/>
            <person name="Zhou J.M."/>
            <person name="Zhu Y.B."/>
            <person name="Zhang G.J."/>
            <person name="Wang J."/>
            <person name="Yao Y.G."/>
        </authorList>
    </citation>
    <scope>NUCLEOTIDE SEQUENCE [LARGE SCALE GENOMIC DNA]</scope>
</reference>
<keyword evidence="3" id="KW-0808">Transferase</keyword>
<protein>
    <submittedName>
        <fullName evidence="3">Serine/threonine-protein kinase ULK4</fullName>
    </submittedName>
</protein>
<gene>
    <name evidence="3" type="ORF">TREES_T100009285</name>
</gene>
<dbReference type="GO" id="GO:0004672">
    <property type="term" value="F:protein kinase activity"/>
    <property type="evidence" value="ECO:0007669"/>
    <property type="project" value="InterPro"/>
</dbReference>
<feature type="domain" description="Protein kinase" evidence="2">
    <location>
        <begin position="4"/>
        <end position="281"/>
    </location>
</feature>
<dbReference type="SUPFAM" id="SSF48371">
    <property type="entry name" value="ARM repeat"/>
    <property type="match status" value="1"/>
</dbReference>
<dbReference type="InterPro" id="IPR016024">
    <property type="entry name" value="ARM-type_fold"/>
</dbReference>
<dbReference type="FunCoup" id="L9K630">
    <property type="interactions" value="789"/>
</dbReference>
<evidence type="ECO:0000256" key="1">
    <source>
        <dbReference type="SAM" id="MobiDB-lite"/>
    </source>
</evidence>